<protein>
    <submittedName>
        <fullName evidence="1">Uncharacterized protein</fullName>
    </submittedName>
</protein>
<dbReference type="EMBL" id="JAVIJP010000018">
    <property type="protein sequence ID" value="KAL3638646.1"/>
    <property type="molecule type" value="Genomic_DNA"/>
</dbReference>
<reference evidence="2" key="1">
    <citation type="journal article" date="2024" name="IScience">
        <title>Strigolactones Initiate the Formation of Haustorium-like Structures in Castilleja.</title>
        <authorList>
            <person name="Buerger M."/>
            <person name="Peterson D."/>
            <person name="Chory J."/>
        </authorList>
    </citation>
    <scope>NUCLEOTIDE SEQUENCE [LARGE SCALE GENOMIC DNA]</scope>
</reference>
<keyword evidence="2" id="KW-1185">Reference proteome</keyword>
<organism evidence="1 2">
    <name type="scientific">Castilleja foliolosa</name>
    <dbReference type="NCBI Taxonomy" id="1961234"/>
    <lineage>
        <taxon>Eukaryota</taxon>
        <taxon>Viridiplantae</taxon>
        <taxon>Streptophyta</taxon>
        <taxon>Embryophyta</taxon>
        <taxon>Tracheophyta</taxon>
        <taxon>Spermatophyta</taxon>
        <taxon>Magnoliopsida</taxon>
        <taxon>eudicotyledons</taxon>
        <taxon>Gunneridae</taxon>
        <taxon>Pentapetalae</taxon>
        <taxon>asterids</taxon>
        <taxon>lamiids</taxon>
        <taxon>Lamiales</taxon>
        <taxon>Orobanchaceae</taxon>
        <taxon>Pedicularideae</taxon>
        <taxon>Castillejinae</taxon>
        <taxon>Castilleja</taxon>
    </lineage>
</organism>
<sequence>MSSSSSCIQKGTPYEAPLDVKIEKLCIKKPSGAHLVSPSPVGLKQSGSLPEQKVPCNKVKCQNKPIYSQVGGYSQLGFCWDNDKNEFVVPSASAAAVAVTPPHVCDDEDDTGGDESPVRYVKCSYCFEDHPSYCYICPKKPCTVCYKGLHHPVYCPYYRFLPKGADYDQVKYEIICACGNLFNEDLWVCTFCTGTCPRLKSKYCDICKCRKQHRTHECPKDTVRAANKKVARDRYLSRSLATYLKNARDS</sequence>
<comment type="caution">
    <text evidence="1">The sequence shown here is derived from an EMBL/GenBank/DDBJ whole genome shotgun (WGS) entry which is preliminary data.</text>
</comment>
<name>A0ABD3D8K4_9LAMI</name>
<evidence type="ECO:0000313" key="2">
    <source>
        <dbReference type="Proteomes" id="UP001632038"/>
    </source>
</evidence>
<evidence type="ECO:0000313" key="1">
    <source>
        <dbReference type="EMBL" id="KAL3638646.1"/>
    </source>
</evidence>
<gene>
    <name evidence="1" type="ORF">CASFOL_016553</name>
</gene>
<dbReference type="Proteomes" id="UP001632038">
    <property type="component" value="Unassembled WGS sequence"/>
</dbReference>
<proteinExistence type="predicted"/>
<accession>A0ABD3D8K4</accession>
<dbReference type="AlphaFoldDB" id="A0ABD3D8K4"/>